<dbReference type="InterPro" id="IPR004860">
    <property type="entry name" value="LAGLIDADG_dom"/>
</dbReference>
<geneLocation type="mitochondrion" evidence="4"/>
<dbReference type="InterPro" id="IPR027434">
    <property type="entry name" value="Homing_endonucl"/>
</dbReference>
<feature type="transmembrane region" description="Helical" evidence="2">
    <location>
        <begin position="12"/>
        <end position="30"/>
    </location>
</feature>
<name>A0A2H4QC55_9TREE</name>
<keyword evidence="2" id="KW-0472">Membrane</keyword>
<keyword evidence="4" id="KW-0496">Mitochondrion</keyword>
<accession>A0A2H4QC55</accession>
<evidence type="ECO:0000256" key="1">
    <source>
        <dbReference type="ARBA" id="ARBA00002670"/>
    </source>
</evidence>
<evidence type="ECO:0000259" key="3">
    <source>
        <dbReference type="Pfam" id="PF03161"/>
    </source>
</evidence>
<protein>
    <recommendedName>
        <fullName evidence="3">Homing endonuclease LAGLIDADG domain-containing protein</fullName>
    </recommendedName>
</protein>
<keyword evidence="2" id="KW-0812">Transmembrane</keyword>
<evidence type="ECO:0000313" key="4">
    <source>
        <dbReference type="EMBL" id="ATX61999.1"/>
    </source>
</evidence>
<proteinExistence type="predicted"/>
<dbReference type="GO" id="GO:0004519">
    <property type="term" value="F:endonuclease activity"/>
    <property type="evidence" value="ECO:0007669"/>
    <property type="project" value="InterPro"/>
</dbReference>
<dbReference type="Pfam" id="PF03161">
    <property type="entry name" value="LAGLIDADG_2"/>
    <property type="match status" value="1"/>
</dbReference>
<comment type="function">
    <text evidence="1">Mitochondrial DNA endonuclease involved in intron homing.</text>
</comment>
<dbReference type="AlphaFoldDB" id="A0A2H4QC55"/>
<evidence type="ECO:0000256" key="2">
    <source>
        <dbReference type="SAM" id="Phobius"/>
    </source>
</evidence>
<feature type="transmembrane region" description="Helical" evidence="2">
    <location>
        <begin position="50"/>
        <end position="74"/>
    </location>
</feature>
<gene>
    <name evidence="4" type="primary">orf262</name>
</gene>
<dbReference type="Gene3D" id="3.10.28.10">
    <property type="entry name" value="Homing endonucleases"/>
    <property type="match status" value="2"/>
</dbReference>
<feature type="domain" description="Homing endonuclease LAGLIDADG" evidence="3">
    <location>
        <begin position="76"/>
        <end position="242"/>
    </location>
</feature>
<organism evidence="4">
    <name type="scientific">Tremella fuciformis</name>
    <dbReference type="NCBI Taxonomy" id="64657"/>
    <lineage>
        <taxon>Eukaryota</taxon>
        <taxon>Fungi</taxon>
        <taxon>Dikarya</taxon>
        <taxon>Basidiomycota</taxon>
        <taxon>Agaricomycotina</taxon>
        <taxon>Tremellomycetes</taxon>
        <taxon>Tremellales</taxon>
        <taxon>Tremellaceae</taxon>
        <taxon>Tremella</taxon>
    </lineage>
</organism>
<reference evidence="4" key="1">
    <citation type="submission" date="2017-06" db="EMBL/GenBank/DDBJ databases">
        <title>Intra-specific comparison of mitochondrial genome in Tremella fuciformis suggests a gene evolution hypothesis that the N-terminal was replaced by exogenetic one.</title>
        <authorList>
            <person name="Deng Y."/>
            <person name="Ming R."/>
            <person name="Xie B."/>
        </authorList>
    </citation>
    <scope>NUCLEOTIDE SEQUENCE</scope>
    <source>
        <strain evidence="4">TF07</strain>
    </source>
</reference>
<sequence length="262" mass="29552">MKKTVTKAVNNILFVDIVWLFLYAAVYWWGSDGVFSTITQSPRFDSSGHSIIGAGLMMQFAVLAASLPAASNYLTQAMTGLMLGDGTLVKKYVSGGTYFKFAQGMVHQEYLEHVFNLFKVDGLVKMRVPSVGKTVLNGVTHKWLQFSTISLSRWNELHALWYVNGVKTIPGNIEELLTPVRLAYWFMDDGGWTKTGIHLATNSFTPEDTLRLIKVLESVYGLKCTLHSRNRIYIWSRSCPDFINIVRPHMHSSMGYKLQPKS</sequence>
<dbReference type="EMBL" id="MF422651">
    <property type="protein sequence ID" value="ATX61999.1"/>
    <property type="molecule type" value="Genomic_DNA"/>
</dbReference>
<dbReference type="SUPFAM" id="SSF55608">
    <property type="entry name" value="Homing endonucleases"/>
    <property type="match status" value="1"/>
</dbReference>
<keyword evidence="2" id="KW-1133">Transmembrane helix</keyword>